<evidence type="ECO:0000256" key="9">
    <source>
        <dbReference type="ARBA" id="ARBA00023315"/>
    </source>
</evidence>
<feature type="binding site" evidence="10">
    <location>
        <position position="214"/>
    </location>
    <ligand>
        <name>substrate</name>
    </ligand>
</feature>
<comment type="similarity">
    <text evidence="2 10">Belongs to the ArgJ family.</text>
</comment>
<keyword evidence="12" id="KW-1185">Reference proteome</keyword>
<keyword evidence="7 10" id="KW-0496">Mitochondrion</keyword>
<dbReference type="FunFam" id="3.10.20.340:FF:000002">
    <property type="entry name" value="Arginine biosynthesis bifunctional protein ArgJ, mitochondrial"/>
    <property type="match status" value="1"/>
</dbReference>
<dbReference type="Gene3D" id="3.30.2330.10">
    <property type="entry name" value="arginine biosynthesis bifunctional protein suprefamily"/>
    <property type="match status" value="1"/>
</dbReference>
<evidence type="ECO:0000256" key="5">
    <source>
        <dbReference type="ARBA" id="ARBA00022679"/>
    </source>
</evidence>
<dbReference type="InterPro" id="IPR002813">
    <property type="entry name" value="Arg_biosynth_ArgJ"/>
</dbReference>
<dbReference type="NCBIfam" id="NF003802">
    <property type="entry name" value="PRK05388.1"/>
    <property type="match status" value="1"/>
</dbReference>
<feature type="site" description="Involved in the stabilization of negative charge on the oxyanion by the formation of the oxyanion hole" evidence="10">
    <location>
        <position position="150"/>
    </location>
</feature>
<comment type="pathway">
    <text evidence="10">Amino-acid biosynthesis; L-arginine biosynthesis; L-ornithine and N-acetyl-L-glutamate from L-glutamate and N(2)-acetyl-L-ornithine (cyclic): step 1/1.</text>
</comment>
<feature type="chain" id="PRO_5041756129" description="Arginine biosynthesis bifunctional protein ArgJ beta chain" evidence="10">
    <location>
        <begin position="225"/>
        <end position="444"/>
    </location>
</feature>
<comment type="catalytic activity">
    <reaction evidence="10">
        <text>L-glutamate + acetyl-CoA = N-acetyl-L-glutamate + CoA + H(+)</text>
        <dbReference type="Rhea" id="RHEA:24292"/>
        <dbReference type="ChEBI" id="CHEBI:15378"/>
        <dbReference type="ChEBI" id="CHEBI:29985"/>
        <dbReference type="ChEBI" id="CHEBI:44337"/>
        <dbReference type="ChEBI" id="CHEBI:57287"/>
        <dbReference type="ChEBI" id="CHEBI:57288"/>
        <dbReference type="EC" id="2.3.1.1"/>
    </reaction>
</comment>
<dbReference type="GeneID" id="80875925"/>
<evidence type="ECO:0000256" key="2">
    <source>
        <dbReference type="ARBA" id="ARBA00006774"/>
    </source>
</evidence>
<keyword evidence="6 10" id="KW-0068">Autocatalytic cleavage</keyword>
<dbReference type="AlphaFoldDB" id="A0AAF0AVI0"/>
<comment type="PTM">
    <text evidence="10">The alpha and beta chains are autoproteolytically processed from a single precursor protein within the mitochondrion.</text>
</comment>
<protein>
    <recommendedName>
        <fullName evidence="10">Arginine biosynthesis bifunctional protein ArgJ, mitochondrial</fullName>
    </recommendedName>
    <domain>
        <recommendedName>
            <fullName evidence="10">Glutamate N-acetyltransferase</fullName>
            <shortName evidence="10">GAT</shortName>
            <ecNumber evidence="10">2.3.1.35</ecNumber>
        </recommendedName>
        <alternativeName>
            <fullName evidence="10">Ornithine acetyltransferase</fullName>
            <shortName evidence="10">OATase</shortName>
        </alternativeName>
        <alternativeName>
            <fullName evidence="10">Ornithine transacetylase</fullName>
        </alternativeName>
    </domain>
    <domain>
        <recommendedName>
            <fullName evidence="10">Amino-acid acetyltransferase</fullName>
            <ecNumber evidence="10">2.3.1.1</ecNumber>
        </recommendedName>
        <alternativeName>
            <fullName evidence="10">N-acetylglutamate synthase</fullName>
            <shortName evidence="10">AGS</shortName>
        </alternativeName>
    </domain>
    <component>
        <recommendedName>
            <fullName evidence="10">Arginine biosynthesis bifunctional protein ArgJ alpha chain</fullName>
        </recommendedName>
    </component>
    <component>
        <recommendedName>
            <fullName evidence="10">Arginine biosynthesis bifunctional protein ArgJ beta chain</fullName>
        </recommendedName>
    </component>
</protein>
<dbReference type="FunFam" id="3.60.70.12:FF:000002">
    <property type="entry name" value="Arginine biosynthesis bifunctional protein ArgJ, mitochondrial"/>
    <property type="match status" value="1"/>
</dbReference>
<comment type="catalytic activity">
    <reaction evidence="10">
        <text>N(2)-acetyl-L-ornithine + L-glutamate = N-acetyl-L-glutamate + L-ornithine</text>
        <dbReference type="Rhea" id="RHEA:15349"/>
        <dbReference type="ChEBI" id="CHEBI:29985"/>
        <dbReference type="ChEBI" id="CHEBI:44337"/>
        <dbReference type="ChEBI" id="CHEBI:46911"/>
        <dbReference type="ChEBI" id="CHEBI:57805"/>
        <dbReference type="EC" id="2.3.1.35"/>
    </reaction>
</comment>
<evidence type="ECO:0000256" key="8">
    <source>
        <dbReference type="ARBA" id="ARBA00023268"/>
    </source>
</evidence>
<feature type="site" description="Cleavage; by autolysis" evidence="10">
    <location>
        <begin position="224"/>
        <end position="225"/>
    </location>
</feature>
<dbReference type="EMBL" id="CP115611">
    <property type="protein sequence ID" value="WBW72468.1"/>
    <property type="molecule type" value="Genomic_DNA"/>
</dbReference>
<dbReference type="InterPro" id="IPR042195">
    <property type="entry name" value="ArgJ_beta_C"/>
</dbReference>
<feature type="binding site" evidence="10">
    <location>
        <position position="188"/>
    </location>
    <ligand>
        <name>substrate</name>
    </ligand>
</feature>
<dbReference type="GO" id="GO:0006592">
    <property type="term" value="P:ornithine biosynthetic process"/>
    <property type="evidence" value="ECO:0007669"/>
    <property type="project" value="TreeGrafter"/>
</dbReference>
<reference evidence="11 12" key="1">
    <citation type="journal article" date="2023" name="G3 (Bethesda)">
        <title>A high-quality reference genome for the fission yeast Schizosaccharomyces osmophilus.</title>
        <authorList>
            <person name="Jia G.S."/>
            <person name="Zhang W.C."/>
            <person name="Liang Y."/>
            <person name="Liu X.H."/>
            <person name="Rhind N."/>
            <person name="Pidoux A."/>
            <person name="Brysch-Herzberg M."/>
            <person name="Du L.L."/>
        </authorList>
    </citation>
    <scope>NUCLEOTIDE SEQUENCE [LARGE SCALE GENOMIC DNA]</scope>
    <source>
        <strain evidence="11 12">CBS 15793</strain>
    </source>
</reference>
<dbReference type="SUPFAM" id="SSF56266">
    <property type="entry name" value="DmpA/ArgJ-like"/>
    <property type="match status" value="1"/>
</dbReference>
<dbReference type="PANTHER" id="PTHR23100:SF0">
    <property type="entry name" value="ARGININE BIOSYNTHESIS BIFUNCTIONAL PROTEIN ARGJ, MITOCHONDRIAL"/>
    <property type="match status" value="1"/>
</dbReference>
<keyword evidence="9 10" id="KW-0012">Acyltransferase</keyword>
<keyword evidence="8 10" id="KW-0511">Multifunctional enzyme</keyword>
<comment type="function">
    <text evidence="10">Catalyzes two activities which are involved in the cyclic version of arginine biosynthesis: the synthesis of acetylglutamate from glutamate and acetyl-CoA, and of ornithine by transacetylation between acetylornithine and glutamate.</text>
</comment>
<evidence type="ECO:0000256" key="10">
    <source>
        <dbReference type="HAMAP-Rule" id="MF_03124"/>
    </source>
</evidence>
<dbReference type="KEGG" id="som:SOMG_02444"/>
<evidence type="ECO:0000256" key="6">
    <source>
        <dbReference type="ARBA" id="ARBA00022813"/>
    </source>
</evidence>
<proteinExistence type="inferred from homology"/>
<dbReference type="GO" id="GO:0005759">
    <property type="term" value="C:mitochondrial matrix"/>
    <property type="evidence" value="ECO:0007669"/>
    <property type="project" value="UniProtKB-SubCell"/>
</dbReference>
<dbReference type="CDD" id="cd02152">
    <property type="entry name" value="OAT"/>
    <property type="match status" value="1"/>
</dbReference>
<feature type="chain" id="PRO_5041756130" description="Arginine biosynthesis bifunctional protein ArgJ alpha chain" evidence="10">
    <location>
        <begin position="1"/>
        <end position="224"/>
    </location>
</feature>
<gene>
    <name evidence="11" type="primary">aga1</name>
    <name evidence="11" type="ORF">SOMG_02444</name>
</gene>
<dbReference type="Pfam" id="PF01960">
    <property type="entry name" value="ArgJ"/>
    <property type="match status" value="1"/>
</dbReference>
<feature type="binding site" evidence="10">
    <location>
        <position position="444"/>
    </location>
    <ligand>
        <name>substrate</name>
    </ligand>
</feature>
<dbReference type="Gene3D" id="3.60.70.12">
    <property type="entry name" value="L-amino peptidase D-ALA esterase/amidase"/>
    <property type="match status" value="1"/>
</dbReference>
<evidence type="ECO:0000313" key="12">
    <source>
        <dbReference type="Proteomes" id="UP001212411"/>
    </source>
</evidence>
<comment type="subcellular location">
    <subcellularLocation>
        <location evidence="1 10">Mitochondrion matrix</location>
    </subcellularLocation>
</comment>
<evidence type="ECO:0000313" key="11">
    <source>
        <dbReference type="EMBL" id="WBW72468.1"/>
    </source>
</evidence>
<accession>A0AAF0AVI0</accession>
<keyword evidence="3 10" id="KW-0055">Arginine biosynthesis</keyword>
<evidence type="ECO:0000256" key="1">
    <source>
        <dbReference type="ARBA" id="ARBA00004305"/>
    </source>
</evidence>
<comment type="pathway">
    <text evidence="10">Amino-acid biosynthesis; L-arginine biosynthesis; N(2)-acetyl-L-ornithine from L-glutamate: step 1/4.</text>
</comment>
<evidence type="ECO:0000256" key="4">
    <source>
        <dbReference type="ARBA" id="ARBA00022605"/>
    </source>
</evidence>
<feature type="binding site" evidence="10">
    <location>
        <position position="225"/>
    </location>
    <ligand>
        <name>substrate</name>
    </ligand>
</feature>
<organism evidence="11 12">
    <name type="scientific">Schizosaccharomyces osmophilus</name>
    <dbReference type="NCBI Taxonomy" id="2545709"/>
    <lineage>
        <taxon>Eukaryota</taxon>
        <taxon>Fungi</taxon>
        <taxon>Dikarya</taxon>
        <taxon>Ascomycota</taxon>
        <taxon>Taphrinomycotina</taxon>
        <taxon>Schizosaccharomycetes</taxon>
        <taxon>Schizosaccharomycetales</taxon>
        <taxon>Schizosaccharomycetaceae</taxon>
        <taxon>Schizosaccharomyces</taxon>
    </lineage>
</organism>
<dbReference type="GO" id="GO:0004358">
    <property type="term" value="F:L-glutamate N-acetyltransferase activity, acting on acetyl-L-ornithine as donor"/>
    <property type="evidence" value="ECO:0007669"/>
    <property type="project" value="UniProtKB-UniRule"/>
</dbReference>
<keyword evidence="5 10" id="KW-0808">Transferase</keyword>
<keyword evidence="4 10" id="KW-0028">Amino-acid biosynthesis</keyword>
<feature type="active site" description="Nucleophile" evidence="10">
    <location>
        <position position="225"/>
    </location>
</feature>
<dbReference type="RefSeq" id="XP_056036711.1">
    <property type="nucleotide sequence ID" value="XM_056181236.1"/>
</dbReference>
<comment type="subunit">
    <text evidence="10">Heterodimer of an alpha and a beta chain.</text>
</comment>
<evidence type="ECO:0000256" key="3">
    <source>
        <dbReference type="ARBA" id="ARBA00022571"/>
    </source>
</evidence>
<dbReference type="FunFam" id="3.30.2330.10:FF:000001">
    <property type="entry name" value="Arginine biosynthesis bifunctional protein ArgJ, mitochondrial"/>
    <property type="match status" value="1"/>
</dbReference>
<dbReference type="EC" id="2.3.1.1" evidence="10"/>
<dbReference type="HAMAP" id="MF_01106">
    <property type="entry name" value="ArgJ"/>
    <property type="match status" value="1"/>
</dbReference>
<feature type="binding site" evidence="10">
    <location>
        <position position="311"/>
    </location>
    <ligand>
        <name>substrate</name>
    </ligand>
</feature>
<dbReference type="PANTHER" id="PTHR23100">
    <property type="entry name" value="ARGININE BIOSYNTHESIS BIFUNCTIONAL PROTEIN ARGJ"/>
    <property type="match status" value="1"/>
</dbReference>
<dbReference type="Gene3D" id="3.10.20.340">
    <property type="entry name" value="ArgJ beta chain, C-terminal domain"/>
    <property type="match status" value="1"/>
</dbReference>
<dbReference type="EC" id="2.3.1.35" evidence="10"/>
<feature type="site" description="Involved in the stabilization of negative charge on the oxyanion by the formation of the oxyanion hole" evidence="10">
    <location>
        <position position="149"/>
    </location>
</feature>
<evidence type="ECO:0000256" key="7">
    <source>
        <dbReference type="ARBA" id="ARBA00023128"/>
    </source>
</evidence>
<sequence length="444" mass="47027">MKNQIFSRVAAYGRARLVGTMPDKTKFISQDGTYPKGFLINGVSSGVKANAKKDLMVLFSPTPCNAAAVFTKNAFQAAPVQVSRSVLQENRGTGIHAVVVNSGCANAVTGEGGIQDAKAIAKTTDELTQPLRKLLNKKDSMSSTLLMSTGVIGQRLKLDKIQQGLGATFKDMGSSHQHWMNAAQAICTTDTFPKLVSKQVKVADRIYTIAGATKGAGMINPNLATLLGFFVTDAPIAPDAVQSILRHAVTNSFNSISIDGDTSTNDTIAFLANGAAGGSEITSTSLEYEPIRDAITGLAQDLAKLVVRDGEGATKFVTVRVHGAKSVEDATIVASTISNSALVKTAFFGEDANWGRILCAVGYSGATINPTATSVSFVPADGSKTLKLLVHGEPQNVNETRASEILAQEELTVDVDLGSGPFEKTNWTCDFSYDYVRINADYRS</sequence>
<name>A0AAF0AVI0_9SCHI</name>
<dbReference type="InterPro" id="IPR016117">
    <property type="entry name" value="ArgJ-like_dom_sf"/>
</dbReference>
<feature type="binding site" evidence="10">
    <location>
        <position position="439"/>
    </location>
    <ligand>
        <name>substrate</name>
    </ligand>
</feature>
<dbReference type="GO" id="GO:0004042">
    <property type="term" value="F:L-glutamate N-acetyltransferase activity"/>
    <property type="evidence" value="ECO:0007669"/>
    <property type="project" value="UniProtKB-UniRule"/>
</dbReference>
<dbReference type="Proteomes" id="UP001212411">
    <property type="component" value="Chromosome 1"/>
</dbReference>
<dbReference type="NCBIfam" id="TIGR00120">
    <property type="entry name" value="ArgJ"/>
    <property type="match status" value="1"/>
</dbReference>
<dbReference type="GO" id="GO:0006526">
    <property type="term" value="P:L-arginine biosynthetic process"/>
    <property type="evidence" value="ECO:0007669"/>
    <property type="project" value="UniProtKB-UniRule"/>
</dbReference>